<gene>
    <name evidence="2" type="ORF">CLOSTASPAR_01069</name>
</gene>
<sequence>VNEAWKKSGDNWYWLDDNGEMAVDTLVEDDDDTYYVDANGVMVRNQWVAIENEDAGEDDEPDNYWYYFQSNGKAYKRSDSASSDAINAKVINGKKYAFDTDGRMLYGWVKDGERQTDDDAWQDPDAYYFGDENDGAMSIGWRLISITDDNAEGAQPGDEFWDEDQDRWFWFKSSGKKQTSKANKTINGKKYGFDEYGRMVASWYAKDVVATTTAASTSMSTTDQVQGVASYSEAFMYFSDPESGARYTKGWFKVVPGYYLHEAKYNDGDEYWYYADGDGEIYSNVIKTIKGKKYAFDNYGRMISGLVFLEMADNETSSDIAMKYADDAGTYDKAGYQDNGKTGPYDTEDNFDDFVKDHQDEIASGKVRSYYFGGSDDGAMKTGKQNVTIDGDSFSFKFKTGSNLKGAGINGFDDDKLYTAGKQIKADKDDKYKVYKVTTKADSNYCKVEDMTVSEFLKVQDGIDKVEKSYSSTKEETTWKITYTDYATDAPEVVKFYLLNTSGTVVKSKSGAKDADDYKFYVSGKTINEVVLED</sequence>
<evidence type="ECO:0000256" key="1">
    <source>
        <dbReference type="ARBA" id="ARBA00022737"/>
    </source>
</evidence>
<protein>
    <submittedName>
        <fullName evidence="2">Cell wall-binding repeat protein</fullName>
    </submittedName>
</protein>
<dbReference type="Pfam" id="PF19127">
    <property type="entry name" value="Choline_bind_3"/>
    <property type="match status" value="1"/>
</dbReference>
<evidence type="ECO:0000313" key="3">
    <source>
        <dbReference type="Proteomes" id="UP000004756"/>
    </source>
</evidence>
<keyword evidence="3" id="KW-1185">Reference proteome</keyword>
<keyword evidence="1" id="KW-0677">Repeat</keyword>
<accession>C0CVR6</accession>
<organism evidence="2 3">
    <name type="scientific">[Clostridium] asparagiforme DSM 15981</name>
    <dbReference type="NCBI Taxonomy" id="518636"/>
    <lineage>
        <taxon>Bacteria</taxon>
        <taxon>Bacillati</taxon>
        <taxon>Bacillota</taxon>
        <taxon>Clostridia</taxon>
        <taxon>Lachnospirales</taxon>
        <taxon>Lachnospiraceae</taxon>
        <taxon>Enterocloster</taxon>
    </lineage>
</organism>
<dbReference type="RefSeq" id="WP_007707888.1">
    <property type="nucleotide sequence ID" value="NZ_GG657589.1"/>
</dbReference>
<dbReference type="Proteomes" id="UP000004756">
    <property type="component" value="Unassembled WGS sequence"/>
</dbReference>
<dbReference type="Pfam" id="PF01473">
    <property type="entry name" value="Choline_bind_1"/>
    <property type="match status" value="1"/>
</dbReference>
<evidence type="ECO:0000313" key="2">
    <source>
        <dbReference type="EMBL" id="EEG56827.1"/>
    </source>
</evidence>
<dbReference type="HOGENOM" id="CLU_543511_0_0_9"/>
<feature type="non-terminal residue" evidence="2">
    <location>
        <position position="1"/>
    </location>
</feature>
<dbReference type="AlphaFoldDB" id="C0CVR6"/>
<comment type="caution">
    <text evidence="2">The sequence shown here is derived from an EMBL/GenBank/DDBJ whole genome shotgun (WGS) entry which is preliminary data.</text>
</comment>
<name>C0CVR6_9FIRM</name>
<dbReference type="InterPro" id="IPR018337">
    <property type="entry name" value="Cell_wall/Cho-bd_repeat"/>
</dbReference>
<dbReference type="SUPFAM" id="SSF69360">
    <property type="entry name" value="Cell wall binding repeat"/>
    <property type="match status" value="1"/>
</dbReference>
<reference evidence="2 3" key="2">
    <citation type="submission" date="2009-02" db="EMBL/GenBank/DDBJ databases">
        <title>Draft genome sequence of Clostridium asparagiforme (DSM 15981).</title>
        <authorList>
            <person name="Sudarsanam P."/>
            <person name="Ley R."/>
            <person name="Guruge J."/>
            <person name="Turnbaugh P.J."/>
            <person name="Mahowald M."/>
            <person name="Liep D."/>
            <person name="Gordon J."/>
        </authorList>
    </citation>
    <scope>NUCLEOTIDE SEQUENCE [LARGE SCALE GENOMIC DNA]</scope>
    <source>
        <strain evidence="2 3">DSM 15981</strain>
    </source>
</reference>
<reference evidence="2 3" key="1">
    <citation type="submission" date="2009-01" db="EMBL/GenBank/DDBJ databases">
        <authorList>
            <person name="Fulton L."/>
            <person name="Clifton S."/>
            <person name="Fulton B."/>
            <person name="Xu J."/>
            <person name="Minx P."/>
            <person name="Pepin K.H."/>
            <person name="Johnson M."/>
            <person name="Bhonagiri V."/>
            <person name="Nash W.E."/>
            <person name="Mardis E.R."/>
            <person name="Wilson R.K."/>
        </authorList>
    </citation>
    <scope>NUCLEOTIDE SEQUENCE [LARGE SCALE GENOMIC DNA]</scope>
    <source>
        <strain evidence="2 3">DSM 15981</strain>
    </source>
</reference>
<dbReference type="EMBL" id="ACCJ01000047">
    <property type="protein sequence ID" value="EEG56827.1"/>
    <property type="molecule type" value="Genomic_DNA"/>
</dbReference>
<dbReference type="Gene3D" id="2.10.270.10">
    <property type="entry name" value="Cholin Binding"/>
    <property type="match status" value="4"/>
</dbReference>
<proteinExistence type="predicted"/>